<dbReference type="InterPro" id="IPR010432">
    <property type="entry name" value="RDD"/>
</dbReference>
<dbReference type="GO" id="GO:0016020">
    <property type="term" value="C:membrane"/>
    <property type="evidence" value="ECO:0007669"/>
    <property type="project" value="UniProtKB-SubCell"/>
</dbReference>
<evidence type="ECO:0000256" key="4">
    <source>
        <dbReference type="ARBA" id="ARBA00023136"/>
    </source>
</evidence>
<evidence type="ECO:0000259" key="6">
    <source>
        <dbReference type="Pfam" id="PF06271"/>
    </source>
</evidence>
<sequence>MRFFNRITFQTPESVELEFTLAGIGNRALALLIDYTVLGITLLLFVLTWSVLSTQLLNFVEYFFKNLPSLDIWLLAIFFIIAFAIYIGYFVFFETLWFGETPGKRVAKIRVVRDDGRLIGLQQATLRALLRPFDETLFIGAFLIMLGSREKRLGDLAAGTIVIQAQTPTPSSTLVISEQAKTLHEQLVQIADLSPLMPDDFAVIREYLQRRGAMSLKARASLSLKLAEQVVAIINLEKLPEAITPDVFLEAIYLGYQQPKF</sequence>
<proteinExistence type="predicted"/>
<feature type="transmembrane region" description="Helical" evidence="5">
    <location>
        <begin position="72"/>
        <end position="98"/>
    </location>
</feature>
<reference evidence="7 8" key="1">
    <citation type="submission" date="2016-04" db="EMBL/GenBank/DDBJ databases">
        <authorList>
            <person name="Evans L.H."/>
            <person name="Alamgir A."/>
            <person name="Owens N."/>
            <person name="Weber N.D."/>
            <person name="Virtaneva K."/>
            <person name="Barbian K."/>
            <person name="Babar A."/>
            <person name="Rosenke K."/>
        </authorList>
    </citation>
    <scope>NUCLEOTIDE SEQUENCE [LARGE SCALE GENOMIC DNA]</scope>
    <source>
        <strain evidence="7">NIES-2108</strain>
    </source>
</reference>
<dbReference type="PANTHER" id="PTHR38480">
    <property type="entry name" value="SLR0254 PROTEIN"/>
    <property type="match status" value="1"/>
</dbReference>
<organism evidence="7 8">
    <name type="scientific">Nostoc punctiforme NIES-2108</name>
    <dbReference type="NCBI Taxonomy" id="1356359"/>
    <lineage>
        <taxon>Bacteria</taxon>
        <taxon>Bacillati</taxon>
        <taxon>Cyanobacteriota</taxon>
        <taxon>Cyanophyceae</taxon>
        <taxon>Nostocales</taxon>
        <taxon>Nostocaceae</taxon>
        <taxon>Nostoc</taxon>
    </lineage>
</organism>
<dbReference type="EMBL" id="LXQE01000136">
    <property type="protein sequence ID" value="RCJ37706.1"/>
    <property type="molecule type" value="Genomic_DNA"/>
</dbReference>
<evidence type="ECO:0000256" key="3">
    <source>
        <dbReference type="ARBA" id="ARBA00022989"/>
    </source>
</evidence>
<feature type="domain" description="RDD" evidence="6">
    <location>
        <begin position="21"/>
        <end position="159"/>
    </location>
</feature>
<evidence type="ECO:0000313" key="8">
    <source>
        <dbReference type="Proteomes" id="UP000252085"/>
    </source>
</evidence>
<keyword evidence="4 5" id="KW-0472">Membrane</keyword>
<evidence type="ECO:0000256" key="1">
    <source>
        <dbReference type="ARBA" id="ARBA00004141"/>
    </source>
</evidence>
<dbReference type="Proteomes" id="UP000252085">
    <property type="component" value="Unassembled WGS sequence"/>
</dbReference>
<evidence type="ECO:0000256" key="5">
    <source>
        <dbReference type="SAM" id="Phobius"/>
    </source>
</evidence>
<dbReference type="Pfam" id="PF06271">
    <property type="entry name" value="RDD"/>
    <property type="match status" value="1"/>
</dbReference>
<evidence type="ECO:0000256" key="2">
    <source>
        <dbReference type="ARBA" id="ARBA00022692"/>
    </source>
</evidence>
<dbReference type="AlphaFoldDB" id="A0A367RMA9"/>
<protein>
    <recommendedName>
        <fullName evidence="6">RDD domain-containing protein</fullName>
    </recommendedName>
</protein>
<gene>
    <name evidence="7" type="ORF">A6769_12485</name>
</gene>
<evidence type="ECO:0000313" key="7">
    <source>
        <dbReference type="EMBL" id="RCJ37706.1"/>
    </source>
</evidence>
<name>A0A367RMA9_NOSPU</name>
<keyword evidence="2 5" id="KW-0812">Transmembrane</keyword>
<feature type="transmembrane region" description="Helical" evidence="5">
    <location>
        <begin position="29"/>
        <end position="52"/>
    </location>
</feature>
<keyword evidence="3 5" id="KW-1133">Transmembrane helix</keyword>
<accession>A0A367RMA9</accession>
<dbReference type="PANTHER" id="PTHR38480:SF1">
    <property type="entry name" value="SLR0254 PROTEIN"/>
    <property type="match status" value="1"/>
</dbReference>
<comment type="caution">
    <text evidence="7">The sequence shown here is derived from an EMBL/GenBank/DDBJ whole genome shotgun (WGS) entry which is preliminary data.</text>
</comment>
<comment type="subcellular location">
    <subcellularLocation>
        <location evidence="1">Membrane</location>
        <topology evidence="1">Multi-pass membrane protein</topology>
    </subcellularLocation>
</comment>